<dbReference type="RefSeq" id="WP_027972795.1">
    <property type="nucleotide sequence ID" value="NZ_JBFNFH010000012.1"/>
</dbReference>
<organism evidence="1 2">
    <name type="scientific">Helcococcus bovis</name>
    <dbReference type="NCBI Taxonomy" id="3153252"/>
    <lineage>
        <taxon>Bacteria</taxon>
        <taxon>Bacillati</taxon>
        <taxon>Bacillota</taxon>
        <taxon>Tissierellia</taxon>
        <taxon>Tissierellales</taxon>
        <taxon>Peptoniphilaceae</taxon>
        <taxon>Helcococcus</taxon>
    </lineage>
</organism>
<accession>A0ABW9F6Q6</accession>
<dbReference type="EMBL" id="JBFNFH010000012">
    <property type="protein sequence ID" value="MFM1525106.1"/>
    <property type="molecule type" value="Genomic_DNA"/>
</dbReference>
<gene>
    <name evidence="1" type="ORF">ABGF40_05400</name>
</gene>
<evidence type="ECO:0000313" key="1">
    <source>
        <dbReference type="EMBL" id="MFM1525106.1"/>
    </source>
</evidence>
<reference evidence="1 2" key="1">
    <citation type="journal article" date="2024" name="Front. Microbiol.">
        <title>Pangenomic and biochemical analyses of Helcococcus ovis reveal widespread tetracycline resistance and a novel bacterial species, Helcococcus bovis.</title>
        <authorList>
            <person name="Cunha F."/>
            <person name="Zhai Y."/>
            <person name="Casaro S."/>
            <person name="Jones K.L."/>
            <person name="Hernandez M."/>
            <person name="Bisinotto R.S."/>
            <person name="Kariyawasam S."/>
            <person name="Brown M.B."/>
            <person name="Phillips A."/>
            <person name="Jeong K.C."/>
            <person name="Galvao K.N."/>
        </authorList>
    </citation>
    <scope>NUCLEOTIDE SEQUENCE [LARGE SCALE GENOMIC DNA]</scope>
    <source>
        <strain evidence="1 2">KG197</strain>
    </source>
</reference>
<sequence length="275" mass="31035">MSKKSDKFENDLVEMVNNHIGESLPNDLPEWMIKEGIVPSSEIISCRGIGSVNRSNKTDVIIELSKGEPIKISAKLTNADYFGNWYGHVRFLEEFGTEAFERMTLEATKWANQWAETAIAPYVGVSICFGRRTGNTAQDFTDIFTAKDILTVARGFGKGEHVANCMIIDNTVPNSILNLINNLEEITVETVIEATESFKVAYRPINPMTEGTNRGKNVYTKFQPYESLEQPTVIENPRELFALGEFVTVEPTRLNHNHILDTLEDQYNIIVPRKL</sequence>
<proteinExistence type="predicted"/>
<comment type="caution">
    <text evidence="1">The sequence shown here is derived from an EMBL/GenBank/DDBJ whole genome shotgun (WGS) entry which is preliminary data.</text>
</comment>
<protein>
    <submittedName>
        <fullName evidence="1">Uncharacterized protein</fullName>
    </submittedName>
</protein>
<dbReference type="Proteomes" id="UP001629536">
    <property type="component" value="Unassembled WGS sequence"/>
</dbReference>
<name>A0ABW9F6Q6_9FIRM</name>
<keyword evidence="2" id="KW-1185">Reference proteome</keyword>
<evidence type="ECO:0000313" key="2">
    <source>
        <dbReference type="Proteomes" id="UP001629536"/>
    </source>
</evidence>